<reference evidence="1" key="2">
    <citation type="journal article" date="2007" name="Science">
        <title>Draft genome sequence of the sexually transmitted pathogen Trichomonas vaginalis.</title>
        <authorList>
            <person name="Carlton J.M."/>
            <person name="Hirt R.P."/>
            <person name="Silva J.C."/>
            <person name="Delcher A.L."/>
            <person name="Schatz M."/>
            <person name="Zhao Q."/>
            <person name="Wortman J.R."/>
            <person name="Bidwell S.L."/>
            <person name="Alsmark U.C.M."/>
            <person name="Besteiro S."/>
            <person name="Sicheritz-Ponten T."/>
            <person name="Noel C.J."/>
            <person name="Dacks J.B."/>
            <person name="Foster P.G."/>
            <person name="Simillion C."/>
            <person name="Van de Peer Y."/>
            <person name="Miranda-Saavedra D."/>
            <person name="Barton G.J."/>
            <person name="Westrop G.D."/>
            <person name="Mueller S."/>
            <person name="Dessi D."/>
            <person name="Fiori P.L."/>
            <person name="Ren Q."/>
            <person name="Paulsen I."/>
            <person name="Zhang H."/>
            <person name="Bastida-Corcuera F.D."/>
            <person name="Simoes-Barbosa A."/>
            <person name="Brown M.T."/>
            <person name="Hayes R.D."/>
            <person name="Mukherjee M."/>
            <person name="Okumura C.Y."/>
            <person name="Schneider R."/>
            <person name="Smith A.J."/>
            <person name="Vanacova S."/>
            <person name="Villalvazo M."/>
            <person name="Haas B.J."/>
            <person name="Pertea M."/>
            <person name="Feldblyum T.V."/>
            <person name="Utterback T.R."/>
            <person name="Shu C.L."/>
            <person name="Osoegawa K."/>
            <person name="de Jong P.J."/>
            <person name="Hrdy I."/>
            <person name="Horvathova L."/>
            <person name="Zubacova Z."/>
            <person name="Dolezal P."/>
            <person name="Malik S.B."/>
            <person name="Logsdon J.M. Jr."/>
            <person name="Henze K."/>
            <person name="Gupta A."/>
            <person name="Wang C.C."/>
            <person name="Dunne R.L."/>
            <person name="Upcroft J.A."/>
            <person name="Upcroft P."/>
            <person name="White O."/>
            <person name="Salzberg S.L."/>
            <person name="Tang P."/>
            <person name="Chiu C.-H."/>
            <person name="Lee Y.-S."/>
            <person name="Embley T.M."/>
            <person name="Coombs G.H."/>
            <person name="Mottram J.C."/>
            <person name="Tachezy J."/>
            <person name="Fraser-Liggett C.M."/>
            <person name="Johnson P.J."/>
        </authorList>
    </citation>
    <scope>NUCLEOTIDE SEQUENCE [LARGE SCALE GENOMIC DNA]</scope>
    <source>
        <strain evidence="1">G3</strain>
    </source>
</reference>
<dbReference type="STRING" id="5722.A2GBW0"/>
<organism evidence="1 2">
    <name type="scientific">Trichomonas vaginalis (strain ATCC PRA-98 / G3)</name>
    <dbReference type="NCBI Taxonomy" id="412133"/>
    <lineage>
        <taxon>Eukaryota</taxon>
        <taxon>Metamonada</taxon>
        <taxon>Parabasalia</taxon>
        <taxon>Trichomonadida</taxon>
        <taxon>Trichomonadidae</taxon>
        <taxon>Trichomonas</taxon>
    </lineage>
</organism>
<dbReference type="EMBL" id="DS114970">
    <property type="protein sequence ID" value="EAX85359.1"/>
    <property type="molecule type" value="Genomic_DNA"/>
</dbReference>
<dbReference type="PANTHER" id="PTHR45661">
    <property type="entry name" value="SURFACE ANTIGEN"/>
    <property type="match status" value="1"/>
</dbReference>
<name>A2GBW0_TRIV3</name>
<keyword evidence="2" id="KW-1185">Reference proteome</keyword>
<reference evidence="1" key="1">
    <citation type="submission" date="2006-10" db="EMBL/GenBank/DDBJ databases">
        <authorList>
            <person name="Amadeo P."/>
            <person name="Zhao Q."/>
            <person name="Wortman J."/>
            <person name="Fraser-Liggett C."/>
            <person name="Carlton J."/>
        </authorList>
    </citation>
    <scope>NUCLEOTIDE SEQUENCE</scope>
    <source>
        <strain evidence="1">G3</strain>
    </source>
</reference>
<dbReference type="InParanoid" id="A2GBW0"/>
<protein>
    <submittedName>
        <fullName evidence="1">Surface antigen BspA-like</fullName>
    </submittedName>
</protein>
<evidence type="ECO:0000313" key="2">
    <source>
        <dbReference type="Proteomes" id="UP000001542"/>
    </source>
</evidence>
<proteinExistence type="predicted"/>
<dbReference type="VEuPathDB" id="TrichDB:TVAGG3_0792290"/>
<dbReference type="Gene3D" id="3.80.10.10">
    <property type="entry name" value="Ribonuclease Inhibitor"/>
    <property type="match status" value="6"/>
</dbReference>
<dbReference type="InterPro" id="IPR026906">
    <property type="entry name" value="LRR_5"/>
</dbReference>
<dbReference type="AlphaFoldDB" id="A2GBW0"/>
<dbReference type="RefSeq" id="XP_001298289.1">
    <property type="nucleotide sequence ID" value="XM_001298288.1"/>
</dbReference>
<dbReference type="Proteomes" id="UP000001542">
    <property type="component" value="Unassembled WGS sequence"/>
</dbReference>
<dbReference type="InterPro" id="IPR032675">
    <property type="entry name" value="LRR_dom_sf"/>
</dbReference>
<gene>
    <name evidence="1" type="ORF">TVAG_506660</name>
</gene>
<dbReference type="Pfam" id="PF13306">
    <property type="entry name" value="LRR_5"/>
    <property type="match status" value="5"/>
</dbReference>
<sequence>MTMFHLSTELTSVSVDSKNTKFSAYNGIIYSKGYKNAIACIGGISSVETNPECISIGHYCFYQCRKLKSIKMNEGITSCGTYSFRGINISSIGIPSTMQNIGVYCFRSSTVKNIIIMGGGPKTIQSYAFEYCTIEQINFGINLRYIDWGIFRNSKINSVTFNEDCPLSKISGETFLYVQYLKTIRIPKNIEQINGQAFAYVRSLSTIEFAEGSKISVIDTMAFRQTNISSILLPQSLTFLGANAFSECRNLRSISFARGMNLKNLGGGAFRSCISLPTVTIPASVSLFDPSAFVFCSNLMSINVPSENMNYTSIDGIVYTKKNDKLICCPGGRVNAMIFKHIIVIGSNAFYGCSKLENLTFEEGCRLEVIEDGTFFSCTSLRRVDLPTSLITVQQSAFSGCTLLAIITFTDYARADLGADSIFADCVSLTTISFWRFCALKNLGSSIFSNCIKLKTINIPANCTKIGDSAFSGCKSLSDIRFESNSNLKYLSSSAFVGCTSLLTYNVPDSFKEITSACFGGAQSITTVNIASMINIDRIGPNAFSSIPMTRINIGLGTTISLIDEYAFQNTRISSLEILSSVIISRYSFKGCSLLRTISVPLASSIGNNAFEGCTMLESFSIENTVTISSFVFKGCTNLRSVKIPKLISEQSSITIFSASPSSSMRMRKRILSTGSTSTFPIGLFDGCKNLSSLSIRNNIESISDYCFRDCISLIYDIPRTVTMIGNESFKNCIKVNNIPSDVQYFGNMSFYGTNIKKVILINRYTTYIGSSSFENTPLRIIFYCGNRDFSNFDKSFEDDSQVVVTYAYEQSTFCGSHAYRIQSNTCNDIMATNYDRIDILKKELKSHMKKNLLFLCAIDPLGLW</sequence>
<dbReference type="KEGG" id="tva:4742998"/>
<dbReference type="VEuPathDB" id="TrichDB:TVAG_506660"/>
<dbReference type="SUPFAM" id="SSF52058">
    <property type="entry name" value="L domain-like"/>
    <property type="match status" value="2"/>
</dbReference>
<dbReference type="InterPro" id="IPR053139">
    <property type="entry name" value="Surface_bspA-like"/>
</dbReference>
<accession>A2GBW0</accession>
<dbReference type="PANTHER" id="PTHR45661:SF3">
    <property type="entry name" value="IG-LIKE DOMAIN-CONTAINING PROTEIN"/>
    <property type="match status" value="1"/>
</dbReference>
<evidence type="ECO:0000313" key="1">
    <source>
        <dbReference type="EMBL" id="EAX85359.1"/>
    </source>
</evidence>